<feature type="chain" id="PRO_5030159390" evidence="1">
    <location>
        <begin position="32"/>
        <end position="325"/>
    </location>
</feature>
<dbReference type="Proteomes" id="UP000434052">
    <property type="component" value="Unassembled WGS sequence"/>
</dbReference>
<accession>A0A6P1ZHM4</accession>
<keyword evidence="5" id="KW-1185">Reference proteome</keyword>
<dbReference type="Proteomes" id="UP000503251">
    <property type="component" value="Chromosome"/>
</dbReference>
<proteinExistence type="predicted"/>
<protein>
    <submittedName>
        <fullName evidence="2">TAXI family TRAP transporter solute-binding subunit</fullName>
    </submittedName>
</protein>
<dbReference type="SUPFAM" id="SSF53850">
    <property type="entry name" value="Periplasmic binding protein-like II"/>
    <property type="match status" value="1"/>
</dbReference>
<evidence type="ECO:0000313" key="3">
    <source>
        <dbReference type="EMBL" id="TVM34660.1"/>
    </source>
</evidence>
<evidence type="ECO:0000256" key="1">
    <source>
        <dbReference type="SAM" id="SignalP"/>
    </source>
</evidence>
<dbReference type="Gene3D" id="3.40.190.10">
    <property type="entry name" value="Periplasmic binding protein-like II"/>
    <property type="match status" value="2"/>
</dbReference>
<dbReference type="OrthoDB" id="9780180at2"/>
<evidence type="ECO:0000313" key="4">
    <source>
        <dbReference type="Proteomes" id="UP000434052"/>
    </source>
</evidence>
<keyword evidence="1" id="KW-0732">Signal</keyword>
<evidence type="ECO:0000313" key="5">
    <source>
        <dbReference type="Proteomes" id="UP000503251"/>
    </source>
</evidence>
<dbReference type="EMBL" id="QMIF01000004">
    <property type="protein sequence ID" value="TVM34660.1"/>
    <property type="molecule type" value="Genomic_DNA"/>
</dbReference>
<dbReference type="CDD" id="cd13520">
    <property type="entry name" value="PBP2_TAXI_TRAP"/>
    <property type="match status" value="1"/>
</dbReference>
<reference evidence="3 4" key="1">
    <citation type="submission" date="2018-06" db="EMBL/GenBank/DDBJ databases">
        <title>Complete genome of Desulfovibrio marinus P48SEP.</title>
        <authorList>
            <person name="Crispim J.S."/>
            <person name="Vidigal P.M.P."/>
            <person name="Silva L.C.F."/>
            <person name="Araujo L.C."/>
            <person name="Laguardia C.N."/>
            <person name="Dias R.S."/>
            <person name="Sousa M.P."/>
            <person name="Paula S.O."/>
            <person name="Silva C."/>
        </authorList>
    </citation>
    <scope>NUCLEOTIDE SEQUENCE [LARGE SCALE GENOMIC DNA]</scope>
    <source>
        <strain evidence="3 4">P48SEP</strain>
    </source>
</reference>
<dbReference type="PANTHER" id="PTHR42941">
    <property type="entry name" value="SLL1037 PROTEIN"/>
    <property type="match status" value="1"/>
</dbReference>
<dbReference type="EMBL" id="CP039543">
    <property type="protein sequence ID" value="QJT07425.1"/>
    <property type="molecule type" value="Genomic_DNA"/>
</dbReference>
<dbReference type="PANTHER" id="PTHR42941:SF1">
    <property type="entry name" value="SLL1037 PROTEIN"/>
    <property type="match status" value="1"/>
</dbReference>
<evidence type="ECO:0000313" key="2">
    <source>
        <dbReference type="EMBL" id="QJT07425.1"/>
    </source>
</evidence>
<sequence length="325" mass="35094">MKMFRRTVVALAMAALICSGLSTPFLSEAHAADAPKFMTIGGGSSGGTFQVVANLFAQVLSKESGIKVTAQSTTGAGQNIILMGRKDLEMGIVDSLTNQKAVNGEDQFKQHPNKDVRAISLVYTQAFHQLVRTGEDINKMSDLVGRTLVVGGPASGTELQTKTIYAAHGITYDDIKPQFLGINEGLDLLRNRQADGETAVVPYPFSTFTELTITNQGKLISLDEDAIAKLTTPGSPFVRLTIPAEVYSNQKEPIHTVGNPTVLAIDAGVSDDLAYTFTKAFWENIDWLKEQHHAFKNLTLEDAASAPIPLHPGAARYYKEVGVLK</sequence>
<dbReference type="AlphaFoldDB" id="A0A6P1ZHM4"/>
<dbReference type="RefSeq" id="WP_144304981.1">
    <property type="nucleotide sequence ID" value="NZ_CP039543.1"/>
</dbReference>
<dbReference type="Pfam" id="PF16868">
    <property type="entry name" value="NMT1_3"/>
    <property type="match status" value="1"/>
</dbReference>
<organism evidence="3 4">
    <name type="scientific">Oceanidesulfovibrio marinus</name>
    <dbReference type="NCBI Taxonomy" id="370038"/>
    <lineage>
        <taxon>Bacteria</taxon>
        <taxon>Pseudomonadati</taxon>
        <taxon>Thermodesulfobacteriota</taxon>
        <taxon>Desulfovibrionia</taxon>
        <taxon>Desulfovibrionales</taxon>
        <taxon>Desulfovibrionaceae</taxon>
        <taxon>Oceanidesulfovibrio</taxon>
    </lineage>
</organism>
<dbReference type="InterPro" id="IPR011852">
    <property type="entry name" value="TRAP_TAXI"/>
</dbReference>
<feature type="signal peptide" evidence="1">
    <location>
        <begin position="1"/>
        <end position="31"/>
    </location>
</feature>
<reference evidence="2 5" key="2">
    <citation type="submission" date="2019-04" db="EMBL/GenBank/DDBJ databases">
        <title>Isolation and culture of sulfate reducing bacteria from the cold seep of the South China Sea.</title>
        <authorList>
            <person name="Sun C."/>
            <person name="Liu R."/>
        </authorList>
    </citation>
    <scope>NUCLEOTIDE SEQUENCE [LARGE SCALE GENOMIC DNA]</scope>
    <source>
        <strain evidence="2 5">CS1</strain>
    </source>
</reference>
<gene>
    <name evidence="3" type="ORF">DQK91_08805</name>
    <name evidence="2" type="ORF">E8L03_00185</name>
</gene>
<name>A0A6P1ZHM4_9BACT</name>
<dbReference type="NCBIfam" id="TIGR02122">
    <property type="entry name" value="TRAP_TAXI"/>
    <property type="match status" value="1"/>
</dbReference>